<dbReference type="InterPro" id="IPR008920">
    <property type="entry name" value="TF_FadR/GntR_C"/>
</dbReference>
<evidence type="ECO:0000259" key="4">
    <source>
        <dbReference type="SMART" id="SM00895"/>
    </source>
</evidence>
<evidence type="ECO:0000256" key="3">
    <source>
        <dbReference type="ARBA" id="ARBA00023163"/>
    </source>
</evidence>
<dbReference type="Pfam" id="PF07729">
    <property type="entry name" value="FCD"/>
    <property type="match status" value="1"/>
</dbReference>
<dbReference type="EMBL" id="JBIYSL010000004">
    <property type="protein sequence ID" value="MFK0524288.1"/>
    <property type="molecule type" value="Genomic_DNA"/>
</dbReference>
<dbReference type="Proteomes" id="UP001618531">
    <property type="component" value="Unassembled WGS sequence"/>
</dbReference>
<dbReference type="Pfam" id="PF08461">
    <property type="entry name" value="WHD_RNase_R"/>
    <property type="match status" value="1"/>
</dbReference>
<dbReference type="PANTHER" id="PTHR43537">
    <property type="entry name" value="TRANSCRIPTIONAL REGULATOR, GNTR FAMILY"/>
    <property type="match status" value="1"/>
</dbReference>
<evidence type="ECO:0000313" key="5">
    <source>
        <dbReference type="EMBL" id="MFK0524288.1"/>
    </source>
</evidence>
<evidence type="ECO:0000256" key="1">
    <source>
        <dbReference type="ARBA" id="ARBA00023015"/>
    </source>
</evidence>
<evidence type="ECO:0000256" key="2">
    <source>
        <dbReference type="ARBA" id="ARBA00023125"/>
    </source>
</evidence>
<dbReference type="InterPro" id="IPR011711">
    <property type="entry name" value="GntR_C"/>
</dbReference>
<keyword evidence="6" id="KW-1185">Reference proteome</keyword>
<sequence length="250" mass="28775">MAPELYELELEYDLLKQLQDATAPIGASTLVHTLGKKYGLSQATIGRRLMEMDVEGYTALEGRKGRILTEAGSERLKLIERELQQKNANSRLMQTLNHSGEKALLDILVARKALEREIASLAAEHATKEYIHLLEQSIKEQQRKLEQNIIPYEEDREFHRLLAFAAQNQFLRHAVELVWDTSRDFLETAYIRRTVGSELVVDHRQILDAIISRSPEEAEAAMVNHINQMIEDVKRYFAIKNQILNIEEAR</sequence>
<dbReference type="SMART" id="SM00895">
    <property type="entry name" value="FCD"/>
    <property type="match status" value="1"/>
</dbReference>
<reference evidence="5 6" key="1">
    <citation type="submission" date="2024-11" db="EMBL/GenBank/DDBJ databases">
        <title>Identification and Characterization of a Novel Fosfomycin Bacillithiol Transferase FosB8 in Paenibacillus illinoisensis.</title>
        <authorList>
            <person name="Lu W."/>
        </authorList>
    </citation>
    <scope>NUCLEOTIDE SEQUENCE [LARGE SCALE GENOMIC DNA]</scope>
    <source>
        <strain evidence="5 6">WP77</strain>
    </source>
</reference>
<evidence type="ECO:0000313" key="6">
    <source>
        <dbReference type="Proteomes" id="UP001618531"/>
    </source>
</evidence>
<organism evidence="5 6">
    <name type="scientific">Paenibacillus illinoisensis</name>
    <dbReference type="NCBI Taxonomy" id="59845"/>
    <lineage>
        <taxon>Bacteria</taxon>
        <taxon>Bacillati</taxon>
        <taxon>Bacillota</taxon>
        <taxon>Bacilli</taxon>
        <taxon>Bacillales</taxon>
        <taxon>Paenibacillaceae</taxon>
        <taxon>Paenibacillus</taxon>
    </lineage>
</organism>
<keyword evidence="2" id="KW-0238">DNA-binding</keyword>
<dbReference type="SUPFAM" id="SSF48008">
    <property type="entry name" value="GntR ligand-binding domain-like"/>
    <property type="match status" value="1"/>
</dbReference>
<protein>
    <submittedName>
        <fullName evidence="5">FCD domain-containing protein</fullName>
    </submittedName>
</protein>
<dbReference type="RefSeq" id="WP_402876733.1">
    <property type="nucleotide sequence ID" value="NZ_JBIYSL010000004.1"/>
</dbReference>
<comment type="caution">
    <text evidence="5">The sequence shown here is derived from an EMBL/GenBank/DDBJ whole genome shotgun (WGS) entry which is preliminary data.</text>
</comment>
<accession>A0ABW8HYG9</accession>
<feature type="domain" description="GntR C-terminal" evidence="4">
    <location>
        <begin position="106"/>
        <end position="228"/>
    </location>
</feature>
<dbReference type="InterPro" id="IPR013668">
    <property type="entry name" value="RNase_R_HTH_12"/>
</dbReference>
<dbReference type="Gene3D" id="1.20.120.530">
    <property type="entry name" value="GntR ligand-binding domain-like"/>
    <property type="match status" value="1"/>
</dbReference>
<keyword evidence="3" id="KW-0804">Transcription</keyword>
<dbReference type="PANTHER" id="PTHR43537:SF24">
    <property type="entry name" value="GLUCONATE OPERON TRANSCRIPTIONAL REPRESSOR"/>
    <property type="match status" value="1"/>
</dbReference>
<keyword evidence="1" id="KW-0805">Transcription regulation</keyword>
<proteinExistence type="predicted"/>
<name>A0ABW8HYG9_9BACL</name>
<gene>
    <name evidence="5" type="ORF">ACINKY_19005</name>
</gene>